<evidence type="ECO:0000256" key="11">
    <source>
        <dbReference type="ARBA" id="ARBA00023303"/>
    </source>
</evidence>
<feature type="transmembrane region" description="Helical" evidence="14">
    <location>
        <begin position="38"/>
        <end position="55"/>
    </location>
</feature>
<evidence type="ECO:0000256" key="9">
    <source>
        <dbReference type="ARBA" id="ARBA00023065"/>
    </source>
</evidence>
<comment type="caution">
    <text evidence="15">The sequence shown here is derived from an EMBL/GenBank/DDBJ whole genome shotgun (WGS) entry which is preliminary data.</text>
</comment>
<evidence type="ECO:0000256" key="12">
    <source>
        <dbReference type="ARBA" id="ARBA00035120"/>
    </source>
</evidence>
<comment type="subcellular location">
    <subcellularLocation>
        <location evidence="1 14">Cell membrane</location>
        <topology evidence="1 14">Multi-pass membrane protein</topology>
    </subcellularLocation>
</comment>
<evidence type="ECO:0000313" key="15">
    <source>
        <dbReference type="EMBL" id="OBQ46047.1"/>
    </source>
</evidence>
<dbReference type="GO" id="GO:0005886">
    <property type="term" value="C:plasma membrane"/>
    <property type="evidence" value="ECO:0007669"/>
    <property type="project" value="UniProtKB-SubCell"/>
</dbReference>
<feature type="binding site" evidence="14">
    <location>
        <position position="78"/>
    </location>
    <ligand>
        <name>Na(+)</name>
        <dbReference type="ChEBI" id="CHEBI:29101"/>
        <note>structural</note>
    </ligand>
</feature>
<keyword evidence="6 14" id="KW-0479">Metal-binding</keyword>
<feature type="transmembrane region" description="Helical" evidence="14">
    <location>
        <begin position="97"/>
        <end position="118"/>
    </location>
</feature>
<keyword evidence="5 14" id="KW-0812">Transmembrane</keyword>
<dbReference type="EMBL" id="JXMS01000032">
    <property type="protein sequence ID" value="OBQ46047.1"/>
    <property type="molecule type" value="Genomic_DNA"/>
</dbReference>
<keyword evidence="10 14" id="KW-0472">Membrane</keyword>
<dbReference type="STRING" id="1560234.SP90_14865"/>
<comment type="catalytic activity">
    <reaction evidence="13">
        <text>fluoride(in) = fluoride(out)</text>
        <dbReference type="Rhea" id="RHEA:76159"/>
        <dbReference type="ChEBI" id="CHEBI:17051"/>
    </reaction>
    <physiologicalReaction direction="left-to-right" evidence="13">
        <dbReference type="Rhea" id="RHEA:76160"/>
    </physiologicalReaction>
</comment>
<protein>
    <recommendedName>
        <fullName evidence="14">Fluoride-specific ion channel FluC</fullName>
    </recommendedName>
</protein>
<organism evidence="15 16">
    <name type="scientific">Halodesulfovibrio spirochaetisodalis</name>
    <dbReference type="NCBI Taxonomy" id="1560234"/>
    <lineage>
        <taxon>Bacteria</taxon>
        <taxon>Pseudomonadati</taxon>
        <taxon>Thermodesulfobacteriota</taxon>
        <taxon>Desulfovibrionia</taxon>
        <taxon>Desulfovibrionales</taxon>
        <taxon>Desulfovibrionaceae</taxon>
        <taxon>Halodesulfovibrio</taxon>
    </lineage>
</organism>
<dbReference type="GO" id="GO:0140114">
    <property type="term" value="P:cellular detoxification of fluoride"/>
    <property type="evidence" value="ECO:0007669"/>
    <property type="project" value="UniProtKB-UniRule"/>
</dbReference>
<evidence type="ECO:0000256" key="1">
    <source>
        <dbReference type="ARBA" id="ARBA00004651"/>
    </source>
</evidence>
<comment type="activity regulation">
    <text evidence="14">Na(+) is not transported, but it plays an essential structural role and its presence is essential for fluoride channel function.</text>
</comment>
<keyword evidence="11 14" id="KW-0407">Ion channel</keyword>
<evidence type="ECO:0000256" key="8">
    <source>
        <dbReference type="ARBA" id="ARBA00023053"/>
    </source>
</evidence>
<dbReference type="OrthoDB" id="9806299at2"/>
<comment type="function">
    <text evidence="14">Fluoride-specific ion channel. Important for reducing fluoride concentration in the cell, thus reducing its toxicity.</text>
</comment>
<dbReference type="GO" id="GO:0062054">
    <property type="term" value="F:fluoride channel activity"/>
    <property type="evidence" value="ECO:0007669"/>
    <property type="project" value="UniProtKB-UniRule"/>
</dbReference>
<dbReference type="AlphaFoldDB" id="A0A1B7X9M8"/>
<evidence type="ECO:0000313" key="16">
    <source>
        <dbReference type="Proteomes" id="UP000091979"/>
    </source>
</evidence>
<dbReference type="GO" id="GO:0046872">
    <property type="term" value="F:metal ion binding"/>
    <property type="evidence" value="ECO:0007669"/>
    <property type="project" value="UniProtKB-KW"/>
</dbReference>
<evidence type="ECO:0000256" key="14">
    <source>
        <dbReference type="HAMAP-Rule" id="MF_00454"/>
    </source>
</evidence>
<comment type="similarity">
    <text evidence="12 14">Belongs to the fluoride channel Fluc/FEX (TC 1.A.43) family.</text>
</comment>
<dbReference type="PANTHER" id="PTHR28259:SF18">
    <property type="entry name" value="FLUORIDE-SPECIFIC ION CHANNEL FLUC"/>
    <property type="match status" value="1"/>
</dbReference>
<proteinExistence type="inferred from homology"/>
<dbReference type="PANTHER" id="PTHR28259">
    <property type="entry name" value="FLUORIDE EXPORT PROTEIN 1-RELATED"/>
    <property type="match status" value="1"/>
</dbReference>
<dbReference type="PATRIC" id="fig|1560234.3.peg.2252"/>
<gene>
    <name evidence="14" type="primary">fluC</name>
    <name evidence="14" type="synonym">crcB</name>
    <name evidence="15" type="ORF">SP90_14865</name>
</gene>
<dbReference type="RefSeq" id="WP_066858041.1">
    <property type="nucleotide sequence ID" value="NZ_JXMS01000032.1"/>
</dbReference>
<dbReference type="HAMAP" id="MF_00454">
    <property type="entry name" value="FluC"/>
    <property type="match status" value="1"/>
</dbReference>
<dbReference type="InterPro" id="IPR003691">
    <property type="entry name" value="FluC"/>
</dbReference>
<feature type="binding site" evidence="14">
    <location>
        <position position="75"/>
    </location>
    <ligand>
        <name>Na(+)</name>
        <dbReference type="ChEBI" id="CHEBI:29101"/>
        <note>structural</note>
    </ligand>
</feature>
<keyword evidence="3 14" id="KW-1003">Cell membrane</keyword>
<keyword evidence="9 14" id="KW-0406">Ion transport</keyword>
<evidence type="ECO:0000256" key="6">
    <source>
        <dbReference type="ARBA" id="ARBA00022723"/>
    </source>
</evidence>
<evidence type="ECO:0000256" key="10">
    <source>
        <dbReference type="ARBA" id="ARBA00023136"/>
    </source>
</evidence>
<keyword evidence="16" id="KW-1185">Reference proteome</keyword>
<reference evidence="15 16" key="1">
    <citation type="submission" date="2015-01" db="EMBL/GenBank/DDBJ databases">
        <title>Desulfovibrio sp. JC271 draft genome sequence.</title>
        <authorList>
            <person name="Shivani Y."/>
            <person name="Subhash Y."/>
            <person name="Sasikala C."/>
            <person name="Ramana C.V."/>
        </authorList>
    </citation>
    <scope>NUCLEOTIDE SEQUENCE [LARGE SCALE GENOMIC DNA]</scope>
    <source>
        <strain evidence="15 16">JC271</strain>
    </source>
</reference>
<sequence>MTKIILLFCAGGLGSLSRYLLAGIFQRAINVTFPIGTYLVNIIGCFLFGLIWAYAEDRLFFTAEARTIILTGFMGAFTTFSTFIFESSALLDSAQWPYFIMNVVGQIITGVILLKLGLTLGRIL</sequence>
<feature type="transmembrane region" description="Helical" evidence="14">
    <location>
        <begin position="67"/>
        <end position="85"/>
    </location>
</feature>
<evidence type="ECO:0000256" key="5">
    <source>
        <dbReference type="ARBA" id="ARBA00022692"/>
    </source>
</evidence>
<keyword evidence="7 14" id="KW-1133">Transmembrane helix</keyword>
<keyword evidence="2 14" id="KW-0813">Transport</keyword>
<keyword evidence="8 14" id="KW-0915">Sodium</keyword>
<dbReference type="Proteomes" id="UP000091979">
    <property type="component" value="Unassembled WGS sequence"/>
</dbReference>
<evidence type="ECO:0000256" key="13">
    <source>
        <dbReference type="ARBA" id="ARBA00035585"/>
    </source>
</evidence>
<evidence type="ECO:0000256" key="4">
    <source>
        <dbReference type="ARBA" id="ARBA00022519"/>
    </source>
</evidence>
<accession>A0A1B7X9M8</accession>
<evidence type="ECO:0000256" key="3">
    <source>
        <dbReference type="ARBA" id="ARBA00022475"/>
    </source>
</evidence>
<name>A0A1B7X9M8_9BACT</name>
<evidence type="ECO:0000256" key="2">
    <source>
        <dbReference type="ARBA" id="ARBA00022448"/>
    </source>
</evidence>
<keyword evidence="4" id="KW-0997">Cell inner membrane</keyword>
<evidence type="ECO:0000256" key="7">
    <source>
        <dbReference type="ARBA" id="ARBA00022989"/>
    </source>
</evidence>
<dbReference type="Pfam" id="PF02537">
    <property type="entry name" value="CRCB"/>
    <property type="match status" value="1"/>
</dbReference>